<evidence type="ECO:0000256" key="1">
    <source>
        <dbReference type="ARBA" id="ARBA00004123"/>
    </source>
</evidence>
<gene>
    <name evidence="8" type="ORF">CDD82_5634</name>
</gene>
<dbReference type="AlphaFoldDB" id="A0A2C5Z1B1"/>
<dbReference type="EMBL" id="NJEU01000529">
    <property type="protein sequence ID" value="PHH73124.1"/>
    <property type="molecule type" value="Genomic_DNA"/>
</dbReference>
<proteinExistence type="predicted"/>
<dbReference type="SMART" id="SM00715">
    <property type="entry name" value="LA"/>
    <property type="match status" value="1"/>
</dbReference>
<keyword evidence="3" id="KW-0539">Nucleus</keyword>
<dbReference type="OrthoDB" id="439993at2759"/>
<dbReference type="PROSITE" id="PS50102">
    <property type="entry name" value="RRM"/>
    <property type="match status" value="1"/>
</dbReference>
<feature type="compositionally biased region" description="Polar residues" evidence="5">
    <location>
        <begin position="91"/>
        <end position="104"/>
    </location>
</feature>
<feature type="compositionally biased region" description="Basic and acidic residues" evidence="5">
    <location>
        <begin position="107"/>
        <end position="117"/>
    </location>
</feature>
<evidence type="ECO:0000256" key="3">
    <source>
        <dbReference type="ARBA" id="ARBA00023242"/>
    </source>
</evidence>
<name>A0A2C5Z1B1_9HYPO</name>
<feature type="domain" description="RRM" evidence="6">
    <location>
        <begin position="266"/>
        <end position="345"/>
    </location>
</feature>
<reference evidence="8 9" key="1">
    <citation type="submission" date="2017-06" db="EMBL/GenBank/DDBJ databases">
        <title>Ant-infecting Ophiocordyceps genomes reveal a high diversity of potential behavioral manipulation genes and a possible major role for enterotoxins.</title>
        <authorList>
            <person name="De Bekker C."/>
            <person name="Evans H.C."/>
            <person name="Brachmann A."/>
            <person name="Hughes D.P."/>
        </authorList>
    </citation>
    <scope>NUCLEOTIDE SEQUENCE [LARGE SCALE GENOMIC DNA]</scope>
    <source>
        <strain evidence="8 9">1348a</strain>
    </source>
</reference>
<protein>
    <recommendedName>
        <fullName evidence="10">HTH La-type RNA-binding domain-containing protein</fullName>
    </recommendedName>
</protein>
<dbReference type="InterPro" id="IPR012677">
    <property type="entry name" value="Nucleotide-bd_a/b_plait_sf"/>
</dbReference>
<dbReference type="SUPFAM" id="SSF54928">
    <property type="entry name" value="RNA-binding domain, RBD"/>
    <property type="match status" value="1"/>
</dbReference>
<dbReference type="GO" id="GO:0003729">
    <property type="term" value="F:mRNA binding"/>
    <property type="evidence" value="ECO:0007669"/>
    <property type="project" value="TreeGrafter"/>
</dbReference>
<dbReference type="Pfam" id="PF00076">
    <property type="entry name" value="RRM_1"/>
    <property type="match status" value="1"/>
</dbReference>
<dbReference type="Proteomes" id="UP000224854">
    <property type="component" value="Unassembled WGS sequence"/>
</dbReference>
<dbReference type="PANTHER" id="PTHR22792">
    <property type="entry name" value="LUPUS LA PROTEIN-RELATED"/>
    <property type="match status" value="1"/>
</dbReference>
<dbReference type="InterPro" id="IPR035979">
    <property type="entry name" value="RBD_domain_sf"/>
</dbReference>
<feature type="compositionally biased region" description="Polar residues" evidence="5">
    <location>
        <begin position="52"/>
        <end position="62"/>
    </location>
</feature>
<evidence type="ECO:0008006" key="10">
    <source>
        <dbReference type="Google" id="ProtNLM"/>
    </source>
</evidence>
<evidence type="ECO:0000259" key="6">
    <source>
        <dbReference type="PROSITE" id="PS50102"/>
    </source>
</evidence>
<feature type="domain" description="HTH La-type RNA-binding" evidence="7">
    <location>
        <begin position="165"/>
        <end position="255"/>
    </location>
</feature>
<dbReference type="SMART" id="SM00360">
    <property type="entry name" value="RRM"/>
    <property type="match status" value="1"/>
</dbReference>
<evidence type="ECO:0000256" key="4">
    <source>
        <dbReference type="PROSITE-ProRule" id="PRU00332"/>
    </source>
</evidence>
<evidence type="ECO:0000256" key="5">
    <source>
        <dbReference type="SAM" id="MobiDB-lite"/>
    </source>
</evidence>
<dbReference type="PROSITE" id="PS50961">
    <property type="entry name" value="HTH_LA"/>
    <property type="match status" value="1"/>
</dbReference>
<evidence type="ECO:0000259" key="7">
    <source>
        <dbReference type="PROSITE" id="PS50961"/>
    </source>
</evidence>
<dbReference type="CDD" id="cd12291">
    <property type="entry name" value="RRM1_La"/>
    <property type="match status" value="1"/>
</dbReference>
<evidence type="ECO:0000313" key="8">
    <source>
        <dbReference type="EMBL" id="PHH73124.1"/>
    </source>
</evidence>
<feature type="region of interest" description="Disordered" evidence="5">
    <location>
        <begin position="1"/>
        <end position="154"/>
    </location>
</feature>
<sequence>MADSDATSKPTTTAEVHQVAETKVDASNNPEPTTATLATPEAGLDQAESKVDSSNNLESTKATPEAEIVQAETKVDTSNNPEPANPTPETGLNQAETEPQQALAQHNEADTKPKEALAKSNPTEQQRSKAAYDSSARHGNNKTHKSSAKMNRRDVNKHRKFDPSVRRITDDPDEIRKQVEFYFGDWNFPQDKFMWESCGGPDNKPIPISTIHSFKRMRCFQPYSAVVLALRQSTFLDVDGEEGQESVKRKVAYKSTADAKAKAEASSVYVKGFGEEDPNTQFDLESFFAKFGEVRGLKLRRTNDGLFKGSVFVTFQDEEAAKQFIELQPAPTYKGNELKIMSKRAYCEDKSELIRQGKLQPNPVAPKKFFEGHDASWGS</sequence>
<feature type="compositionally biased region" description="Low complexity" evidence="5">
    <location>
        <begin position="79"/>
        <end position="90"/>
    </location>
</feature>
<dbReference type="GO" id="GO:0006396">
    <property type="term" value="P:RNA processing"/>
    <property type="evidence" value="ECO:0007669"/>
    <property type="project" value="InterPro"/>
</dbReference>
<dbReference type="CDD" id="cd08029">
    <property type="entry name" value="LA_like_fungal"/>
    <property type="match status" value="1"/>
</dbReference>
<dbReference type="PANTHER" id="PTHR22792:SF140">
    <property type="entry name" value="ACHILLES, ISOFORM A"/>
    <property type="match status" value="1"/>
</dbReference>
<dbReference type="InterPro" id="IPR036390">
    <property type="entry name" value="WH_DNA-bd_sf"/>
</dbReference>
<dbReference type="InterPro" id="IPR036388">
    <property type="entry name" value="WH-like_DNA-bd_sf"/>
</dbReference>
<dbReference type="Gene3D" id="1.10.10.10">
    <property type="entry name" value="Winged helix-like DNA-binding domain superfamily/Winged helix DNA-binding domain"/>
    <property type="match status" value="1"/>
</dbReference>
<comment type="caution">
    <text evidence="8">The sequence shown here is derived from an EMBL/GenBank/DDBJ whole genome shotgun (WGS) entry which is preliminary data.</text>
</comment>
<dbReference type="GO" id="GO:0005634">
    <property type="term" value="C:nucleus"/>
    <property type="evidence" value="ECO:0007669"/>
    <property type="project" value="UniProtKB-SubCell"/>
</dbReference>
<organism evidence="8 9">
    <name type="scientific">Ophiocordyceps australis</name>
    <dbReference type="NCBI Taxonomy" id="1399860"/>
    <lineage>
        <taxon>Eukaryota</taxon>
        <taxon>Fungi</taxon>
        <taxon>Dikarya</taxon>
        <taxon>Ascomycota</taxon>
        <taxon>Pezizomycotina</taxon>
        <taxon>Sordariomycetes</taxon>
        <taxon>Hypocreomycetidae</taxon>
        <taxon>Hypocreales</taxon>
        <taxon>Ophiocordycipitaceae</taxon>
        <taxon>Ophiocordyceps</taxon>
    </lineage>
</organism>
<comment type="subcellular location">
    <subcellularLocation>
        <location evidence="1">Nucleus</location>
    </subcellularLocation>
</comment>
<feature type="compositionally biased region" description="Polar residues" evidence="5">
    <location>
        <begin position="1"/>
        <end position="15"/>
    </location>
</feature>
<dbReference type="PRINTS" id="PR00302">
    <property type="entry name" value="LUPUSLA"/>
</dbReference>
<keyword evidence="9" id="KW-1185">Reference proteome</keyword>
<evidence type="ECO:0000313" key="9">
    <source>
        <dbReference type="Proteomes" id="UP000224854"/>
    </source>
</evidence>
<dbReference type="InterPro" id="IPR045180">
    <property type="entry name" value="La_dom_prot"/>
</dbReference>
<dbReference type="InterPro" id="IPR006630">
    <property type="entry name" value="La_HTH"/>
</dbReference>
<evidence type="ECO:0000256" key="2">
    <source>
        <dbReference type="ARBA" id="ARBA00022884"/>
    </source>
</evidence>
<dbReference type="InterPro" id="IPR002344">
    <property type="entry name" value="Lupus_La"/>
</dbReference>
<dbReference type="Gene3D" id="3.30.70.330">
    <property type="match status" value="1"/>
</dbReference>
<accession>A0A2C5Z1B1</accession>
<feature type="compositionally biased region" description="Low complexity" evidence="5">
    <location>
        <begin position="30"/>
        <end position="42"/>
    </location>
</feature>
<keyword evidence="2 4" id="KW-0694">RNA-binding</keyword>
<dbReference type="GO" id="GO:1990904">
    <property type="term" value="C:ribonucleoprotein complex"/>
    <property type="evidence" value="ECO:0007669"/>
    <property type="project" value="InterPro"/>
</dbReference>
<dbReference type="InterPro" id="IPR000504">
    <property type="entry name" value="RRM_dom"/>
</dbReference>
<dbReference type="Pfam" id="PF05383">
    <property type="entry name" value="La"/>
    <property type="match status" value="1"/>
</dbReference>
<dbReference type="SUPFAM" id="SSF46785">
    <property type="entry name" value="Winged helix' DNA-binding domain"/>
    <property type="match status" value="1"/>
</dbReference>